<dbReference type="EMBL" id="PZFK01000016">
    <property type="protein sequence ID" value="PTI29304.1"/>
    <property type="molecule type" value="Genomic_DNA"/>
</dbReference>
<dbReference type="Gene3D" id="3.90.79.10">
    <property type="entry name" value="Nucleoside Triphosphate Pyrophosphohydrolase"/>
    <property type="match status" value="1"/>
</dbReference>
<reference evidence="3 4" key="1">
    <citation type="journal article" date="2016" name="Front. Microbiol.">
        <title>Comprehensive Phylogenetic Analysis of Bovine Non-aureus Staphylococci Species Based on Whole-Genome Sequencing.</title>
        <authorList>
            <person name="Naushad S."/>
            <person name="Barkema H.W."/>
            <person name="Luby C."/>
            <person name="Condas L.A."/>
            <person name="Nobrega D.B."/>
            <person name="Carson D.A."/>
            <person name="De Buck J."/>
        </authorList>
    </citation>
    <scope>NUCLEOTIDE SEQUENCE [LARGE SCALE GENOMIC DNA]</scope>
    <source>
        <strain evidence="3 4">SNUC 2204</strain>
    </source>
</reference>
<dbReference type="STRING" id="1167632.GCA_000286335_01492"/>
<comment type="caution">
    <text evidence="3">The sequence shown here is derived from an EMBL/GenBank/DDBJ whole genome shotgun (WGS) entry which is preliminary data.</text>
</comment>
<evidence type="ECO:0000256" key="1">
    <source>
        <dbReference type="ARBA" id="ARBA00022801"/>
    </source>
</evidence>
<dbReference type="OrthoDB" id="9131041at2"/>
<dbReference type="InterPro" id="IPR015797">
    <property type="entry name" value="NUDIX_hydrolase-like_dom_sf"/>
</dbReference>
<organism evidence="3 4">
    <name type="scientific">Mammaliicoccus vitulinus</name>
    <dbReference type="NCBI Taxonomy" id="71237"/>
    <lineage>
        <taxon>Bacteria</taxon>
        <taxon>Bacillati</taxon>
        <taxon>Bacillota</taxon>
        <taxon>Bacilli</taxon>
        <taxon>Bacillales</taxon>
        <taxon>Staphylococcaceae</taxon>
        <taxon>Mammaliicoccus</taxon>
    </lineage>
</organism>
<evidence type="ECO:0000313" key="4">
    <source>
        <dbReference type="Proteomes" id="UP000241209"/>
    </source>
</evidence>
<dbReference type="RefSeq" id="WP_107557140.1">
    <property type="nucleotide sequence ID" value="NZ_CANQVP010000099.1"/>
</dbReference>
<gene>
    <name evidence="3" type="primary">ytkD</name>
    <name evidence="3" type="ORF">BU072_08975</name>
</gene>
<dbReference type="GO" id="GO:0016787">
    <property type="term" value="F:hydrolase activity"/>
    <property type="evidence" value="ECO:0007669"/>
    <property type="project" value="UniProtKB-KW"/>
</dbReference>
<evidence type="ECO:0000313" key="3">
    <source>
        <dbReference type="EMBL" id="PTI29304.1"/>
    </source>
</evidence>
<dbReference type="PROSITE" id="PS00893">
    <property type="entry name" value="NUDIX_BOX"/>
    <property type="match status" value="1"/>
</dbReference>
<dbReference type="InterPro" id="IPR014078">
    <property type="entry name" value="Nudix_YtkD"/>
</dbReference>
<sequence length="154" mass="18175">MRYKDPYGLNVDLEYKERDDVQKAKHVLGIPIYKENYVLTHHKIRGIEFPGGKVEYNETNKEAIERELYEETGAIAKEITFIASYIVHDEIPFDKDVYFIEIDSIEEKDEYYETYGPIIVKNIDDVMEQKKSFLLKDKAILKCVERVNKLGFLK</sequence>
<dbReference type="InterPro" id="IPR000086">
    <property type="entry name" value="NUDIX_hydrolase_dom"/>
</dbReference>
<keyword evidence="1" id="KW-0378">Hydrolase</keyword>
<dbReference type="AlphaFoldDB" id="A0A2T4PSK6"/>
<dbReference type="InterPro" id="IPR020084">
    <property type="entry name" value="NUDIX_hydrolase_CS"/>
</dbReference>
<proteinExistence type="predicted"/>
<dbReference type="NCBIfam" id="TIGR02705">
    <property type="entry name" value="nudix_YtkD"/>
    <property type="match status" value="1"/>
</dbReference>
<dbReference type="Pfam" id="PF00293">
    <property type="entry name" value="NUDIX"/>
    <property type="match status" value="1"/>
</dbReference>
<accession>A0A2T4PSK6</accession>
<dbReference type="Proteomes" id="UP000241209">
    <property type="component" value="Unassembled WGS sequence"/>
</dbReference>
<protein>
    <submittedName>
        <fullName evidence="3">Nucleoside triphosphatase YtkD</fullName>
    </submittedName>
</protein>
<name>A0A2T4PSK6_9STAP</name>
<feature type="domain" description="Nudix hydrolase" evidence="2">
    <location>
        <begin position="23"/>
        <end position="141"/>
    </location>
</feature>
<dbReference type="PROSITE" id="PS51462">
    <property type="entry name" value="NUDIX"/>
    <property type="match status" value="1"/>
</dbReference>
<evidence type="ECO:0000259" key="2">
    <source>
        <dbReference type="PROSITE" id="PS51462"/>
    </source>
</evidence>
<dbReference type="SUPFAM" id="SSF55811">
    <property type="entry name" value="Nudix"/>
    <property type="match status" value="1"/>
</dbReference>